<dbReference type="RefSeq" id="XP_070903417.1">
    <property type="nucleotide sequence ID" value="XM_071044526.1"/>
</dbReference>
<dbReference type="Gene3D" id="3.40.50.720">
    <property type="entry name" value="NAD(P)-binding Rossmann-like Domain"/>
    <property type="match status" value="1"/>
</dbReference>
<dbReference type="InterPro" id="IPR036291">
    <property type="entry name" value="NAD(P)-bd_dom_sf"/>
</dbReference>
<feature type="domain" description="Gfo/Idh/MocA-like oxidoreductase N-terminal" evidence="1">
    <location>
        <begin position="11"/>
        <end position="72"/>
    </location>
</feature>
<dbReference type="InterPro" id="IPR000683">
    <property type="entry name" value="Gfo/Idh/MocA-like_OxRdtase_N"/>
</dbReference>
<comment type="caution">
    <text evidence="2">The sequence shown here is derived from an EMBL/GenBank/DDBJ whole genome shotgun (WGS) entry which is preliminary data.</text>
</comment>
<proteinExistence type="predicted"/>
<dbReference type="GeneID" id="98159690"/>
<organism evidence="2 3">
    <name type="scientific">Aspergillus pseudodeflectus</name>
    <dbReference type="NCBI Taxonomy" id="176178"/>
    <lineage>
        <taxon>Eukaryota</taxon>
        <taxon>Fungi</taxon>
        <taxon>Dikarya</taxon>
        <taxon>Ascomycota</taxon>
        <taxon>Pezizomycotina</taxon>
        <taxon>Eurotiomycetes</taxon>
        <taxon>Eurotiomycetidae</taxon>
        <taxon>Eurotiales</taxon>
        <taxon>Aspergillaceae</taxon>
        <taxon>Aspergillus</taxon>
        <taxon>Aspergillus subgen. Nidulantes</taxon>
    </lineage>
</organism>
<dbReference type="Pfam" id="PF01408">
    <property type="entry name" value="GFO_IDH_MocA"/>
    <property type="match status" value="1"/>
</dbReference>
<evidence type="ECO:0000259" key="1">
    <source>
        <dbReference type="Pfam" id="PF01408"/>
    </source>
</evidence>
<dbReference type="EMBL" id="JBFXLR010000005">
    <property type="protein sequence ID" value="KAL2858248.1"/>
    <property type="molecule type" value="Genomic_DNA"/>
</dbReference>
<protein>
    <recommendedName>
        <fullName evidence="1">Gfo/Idh/MocA-like oxidoreductase N-terminal domain-containing protein</fullName>
    </recommendedName>
</protein>
<evidence type="ECO:0000313" key="2">
    <source>
        <dbReference type="EMBL" id="KAL2858248.1"/>
    </source>
</evidence>
<keyword evidence="3" id="KW-1185">Reference proteome</keyword>
<dbReference type="SUPFAM" id="SSF51735">
    <property type="entry name" value="NAD(P)-binding Rossmann-fold domains"/>
    <property type="match status" value="1"/>
</dbReference>
<accession>A0ABR4L167</accession>
<gene>
    <name evidence="2" type="ORF">BJX68DRAFT_262790</name>
</gene>
<reference evidence="2 3" key="1">
    <citation type="submission" date="2024-07" db="EMBL/GenBank/DDBJ databases">
        <title>Section-level genome sequencing and comparative genomics of Aspergillus sections Usti and Cavernicolus.</title>
        <authorList>
            <consortium name="Lawrence Berkeley National Laboratory"/>
            <person name="Nybo J.L."/>
            <person name="Vesth T.C."/>
            <person name="Theobald S."/>
            <person name="Frisvad J.C."/>
            <person name="Larsen T.O."/>
            <person name="Kjaerboelling I."/>
            <person name="Rothschild-Mancinelli K."/>
            <person name="Lyhne E.K."/>
            <person name="Kogle M.E."/>
            <person name="Barry K."/>
            <person name="Clum A."/>
            <person name="Na H."/>
            <person name="Ledsgaard L."/>
            <person name="Lin J."/>
            <person name="Lipzen A."/>
            <person name="Kuo A."/>
            <person name="Riley R."/>
            <person name="Mondo S."/>
            <person name="LaButti K."/>
            <person name="Haridas S."/>
            <person name="Pangalinan J."/>
            <person name="Salamov A.A."/>
            <person name="Simmons B.A."/>
            <person name="Magnuson J.K."/>
            <person name="Chen J."/>
            <person name="Drula E."/>
            <person name="Henrissat B."/>
            <person name="Wiebenga A."/>
            <person name="Lubbers R.J."/>
            <person name="Gomes A.C."/>
            <person name="Macurrencykelacurrency M.R."/>
            <person name="Stajich J."/>
            <person name="Grigoriev I.V."/>
            <person name="Mortensen U.H."/>
            <person name="De vries R.P."/>
            <person name="Baker S.E."/>
            <person name="Andersen M.R."/>
        </authorList>
    </citation>
    <scope>NUCLEOTIDE SEQUENCE [LARGE SCALE GENOMIC DNA]</scope>
    <source>
        <strain evidence="2 3">CBS 756.74</strain>
    </source>
</reference>
<name>A0ABR4L167_9EURO</name>
<sequence>MVDHYATKFFTPHKTTNPHELVDHPKVEVVFNLTSDESHASLARASLKAGKNVFIEKPVTLSLPSWETIIGAENIAPNGARAFVGHIIYAPVRDLGTSFVDKTGTFPVRNFEHPASASAERNSRLDSSTRKRFLAKRPKLSNESSVGFWVA</sequence>
<dbReference type="Proteomes" id="UP001610444">
    <property type="component" value="Unassembled WGS sequence"/>
</dbReference>
<evidence type="ECO:0000313" key="3">
    <source>
        <dbReference type="Proteomes" id="UP001610444"/>
    </source>
</evidence>